<reference evidence="2" key="1">
    <citation type="journal article" date="2015" name="Nat. Genet.">
        <title>The pineapple genome and the evolution of CAM photosynthesis.</title>
        <authorList>
            <person name="Ming R."/>
            <person name="VanBuren R."/>
            <person name="Wai C.M."/>
            <person name="Tang H."/>
            <person name="Schatz M.C."/>
            <person name="Bowers J.E."/>
            <person name="Lyons E."/>
            <person name="Wang M.L."/>
            <person name="Chen J."/>
            <person name="Biggers E."/>
            <person name="Zhang J."/>
            <person name="Huang L."/>
            <person name="Zhang L."/>
            <person name="Miao W."/>
            <person name="Zhang J."/>
            <person name="Ye Z."/>
            <person name="Miao C."/>
            <person name="Lin Z."/>
            <person name="Wang H."/>
            <person name="Zhou H."/>
            <person name="Yim W.C."/>
            <person name="Priest H.D."/>
            <person name="Zheng C."/>
            <person name="Woodhouse M."/>
            <person name="Edger P.P."/>
            <person name="Guyot R."/>
            <person name="Guo H.B."/>
            <person name="Guo H."/>
            <person name="Zheng G."/>
            <person name="Singh R."/>
            <person name="Sharma A."/>
            <person name="Min X."/>
            <person name="Zheng Y."/>
            <person name="Lee H."/>
            <person name="Gurtowski J."/>
            <person name="Sedlazeck F.J."/>
            <person name="Harkess A."/>
            <person name="McKain M.R."/>
            <person name="Liao Z."/>
            <person name="Fang J."/>
            <person name="Liu J."/>
            <person name="Zhang X."/>
            <person name="Zhang Q."/>
            <person name="Hu W."/>
            <person name="Qin Y."/>
            <person name="Wang K."/>
            <person name="Chen L.Y."/>
            <person name="Shirley N."/>
            <person name="Lin Y.R."/>
            <person name="Liu L.Y."/>
            <person name="Hernandez A.G."/>
            <person name="Wright C.L."/>
            <person name="Bulone V."/>
            <person name="Tuskan G.A."/>
            <person name="Heath K."/>
            <person name="Zee F."/>
            <person name="Moore P.H."/>
            <person name="Sunkar R."/>
            <person name="Leebens-Mack J.H."/>
            <person name="Mockler T."/>
            <person name="Bennetzen J.L."/>
            <person name="Freeling M."/>
            <person name="Sankoff D."/>
            <person name="Paterson A.H."/>
            <person name="Zhu X."/>
            <person name="Yang X."/>
            <person name="Smith J.A."/>
            <person name="Cushman J.C."/>
            <person name="Paull R.E."/>
            <person name="Yu Q."/>
        </authorList>
    </citation>
    <scope>NUCLEOTIDE SEQUENCE [LARGE SCALE GENOMIC DNA]</scope>
    <source>
        <strain evidence="2">cv. F153</strain>
    </source>
</reference>
<keyword evidence="1" id="KW-1133">Transmembrane helix</keyword>
<evidence type="ECO:0000313" key="3">
    <source>
        <dbReference type="RefSeq" id="XP_020099835.1"/>
    </source>
</evidence>
<dbReference type="Proteomes" id="UP000515123">
    <property type="component" value="Linkage group 12"/>
</dbReference>
<organism evidence="3">
    <name type="scientific">Ananas comosus</name>
    <name type="common">Pineapple</name>
    <name type="synonym">Ananas ananas</name>
    <dbReference type="NCBI Taxonomy" id="4615"/>
    <lineage>
        <taxon>Eukaryota</taxon>
        <taxon>Viridiplantae</taxon>
        <taxon>Streptophyta</taxon>
        <taxon>Embryophyta</taxon>
        <taxon>Tracheophyta</taxon>
        <taxon>Spermatophyta</taxon>
        <taxon>Magnoliopsida</taxon>
        <taxon>Liliopsida</taxon>
        <taxon>Poales</taxon>
        <taxon>Bromeliaceae</taxon>
        <taxon>Bromelioideae</taxon>
        <taxon>Ananas</taxon>
    </lineage>
</organism>
<sequence>MIGCWFLPGWCLWNCLIGGAVFGRSRREREQEEMAMPWGLAVYIMNMVWVALDGWISSCVMVADEIAHALRTGDVSSFPIG</sequence>
<keyword evidence="1" id="KW-0812">Transmembrane</keyword>
<reference evidence="3 4" key="2">
    <citation type="submission" date="2025-04" db="UniProtKB">
        <authorList>
            <consortium name="RefSeq"/>
        </authorList>
    </citation>
    <scope>IDENTIFICATION</scope>
    <source>
        <tissue evidence="3 4">Leaf</tissue>
    </source>
</reference>
<evidence type="ECO:0000313" key="4">
    <source>
        <dbReference type="RefSeq" id="XP_020099836.1"/>
    </source>
</evidence>
<gene>
    <name evidence="3 4" type="primary">LOC109718187</name>
</gene>
<feature type="transmembrane region" description="Helical" evidence="1">
    <location>
        <begin position="35"/>
        <end position="52"/>
    </location>
</feature>
<dbReference type="PANTHER" id="PTHR48156:SF1">
    <property type="entry name" value="TRANSMEMBRANE PROTEIN"/>
    <property type="match status" value="1"/>
</dbReference>
<accession>A0A6P5G3G8</accession>
<proteinExistence type="predicted"/>
<dbReference type="AlphaFoldDB" id="A0A6P5G3G8"/>
<dbReference type="RefSeq" id="XP_020099836.1">
    <property type="nucleotide sequence ID" value="XM_020244247.1"/>
</dbReference>
<keyword evidence="2" id="KW-1185">Reference proteome</keyword>
<feature type="transmembrane region" description="Helical" evidence="1">
    <location>
        <begin position="6"/>
        <end position="23"/>
    </location>
</feature>
<protein>
    <submittedName>
        <fullName evidence="3 4">Uncharacterized protein LOC109718187 isoform X1</fullName>
    </submittedName>
</protein>
<evidence type="ECO:0000313" key="2">
    <source>
        <dbReference type="Proteomes" id="UP000515123"/>
    </source>
</evidence>
<name>A0A6P5G3G8_ANACO</name>
<dbReference type="RefSeq" id="XP_020099835.1">
    <property type="nucleotide sequence ID" value="XM_020244246.1"/>
</dbReference>
<keyword evidence="1" id="KW-0472">Membrane</keyword>
<dbReference type="PANTHER" id="PTHR48156">
    <property type="entry name" value="TRANSMEMBRANE PROTEIN"/>
    <property type="match status" value="1"/>
</dbReference>
<evidence type="ECO:0000256" key="1">
    <source>
        <dbReference type="SAM" id="Phobius"/>
    </source>
</evidence>
<dbReference type="GeneID" id="109718187"/>
<dbReference type="OrthoDB" id="603217at2759"/>